<evidence type="ECO:0000313" key="2">
    <source>
        <dbReference type="Proteomes" id="UP001433508"/>
    </source>
</evidence>
<proteinExistence type="predicted"/>
<keyword evidence="2" id="KW-1185">Reference proteome</keyword>
<reference evidence="2" key="1">
    <citation type="journal article" date="2024" name="Front. Bioeng. Biotechnol.">
        <title>Genome-scale model development and genomic sequencing of the oleaginous clade Lipomyces.</title>
        <authorList>
            <person name="Czajka J.J."/>
            <person name="Han Y."/>
            <person name="Kim J."/>
            <person name="Mondo S.J."/>
            <person name="Hofstad B.A."/>
            <person name="Robles A."/>
            <person name="Haridas S."/>
            <person name="Riley R."/>
            <person name="LaButti K."/>
            <person name="Pangilinan J."/>
            <person name="Andreopoulos W."/>
            <person name="Lipzen A."/>
            <person name="Yan J."/>
            <person name="Wang M."/>
            <person name="Ng V."/>
            <person name="Grigoriev I.V."/>
            <person name="Spatafora J.W."/>
            <person name="Magnuson J.K."/>
            <person name="Baker S.E."/>
            <person name="Pomraning K.R."/>
        </authorList>
    </citation>
    <scope>NUCLEOTIDE SEQUENCE [LARGE SCALE GENOMIC DNA]</scope>
    <source>
        <strain evidence="2">CBS 7786</strain>
    </source>
</reference>
<evidence type="ECO:0000313" key="1">
    <source>
        <dbReference type="EMBL" id="KAK9235649.1"/>
    </source>
</evidence>
<comment type="caution">
    <text evidence="1">The sequence shown here is derived from an EMBL/GenBank/DDBJ whole genome shotgun (WGS) entry which is preliminary data.</text>
</comment>
<gene>
    <name evidence="1" type="ORF">V1525DRAFT_409339</name>
</gene>
<dbReference type="EMBL" id="MU971408">
    <property type="protein sequence ID" value="KAK9235649.1"/>
    <property type="molecule type" value="Genomic_DNA"/>
</dbReference>
<accession>A0ACC3SWY1</accession>
<organism evidence="1 2">
    <name type="scientific">Lipomyces kononenkoae</name>
    <name type="common">Yeast</name>
    <dbReference type="NCBI Taxonomy" id="34357"/>
    <lineage>
        <taxon>Eukaryota</taxon>
        <taxon>Fungi</taxon>
        <taxon>Dikarya</taxon>
        <taxon>Ascomycota</taxon>
        <taxon>Saccharomycotina</taxon>
        <taxon>Lipomycetes</taxon>
        <taxon>Lipomycetales</taxon>
        <taxon>Lipomycetaceae</taxon>
        <taxon>Lipomyces</taxon>
    </lineage>
</organism>
<dbReference type="Proteomes" id="UP001433508">
    <property type="component" value="Unassembled WGS sequence"/>
</dbReference>
<name>A0ACC3SWY1_LIPKO</name>
<protein>
    <submittedName>
        <fullName evidence="1">Uncharacterized protein</fullName>
    </submittedName>
</protein>
<sequence length="335" mass="37744">MGMYIRTSPAQGAVKKVRMYARLQTQSSWSMHSQESGSSSPPRDGNSVSRVADNGVTSEDPMDFMRSFVSSQKTVVDRYENNGVQREARARELVKLLSLEKFQQAKSEVNKSLIQETNRQKLSEQLQMAALQGKKKDMKREQDDATKLTRDRARPSPLAELFHGLEKAAEARERHRQRAAEFNAQGKVQSSFDQADIKKIVESIPVSKGSKNHDKKTATPVRGYVREERKTTAEDIPKNQQRKSGGQQRIISNIPNTELPKSGYLDLVDEKRLFHSRLSLQEAQARLPLGHKLIRVQLEGSGGFGSLMVVRIIKKRSSEMTDAERTHLATTKVSV</sequence>